<feature type="region of interest" description="Disordered" evidence="2">
    <location>
        <begin position="16"/>
        <end position="49"/>
    </location>
</feature>
<sequence>MLVIFITWPKPRRQAKLQFDPRHTTWGPNTGPEQMTNGSSTPDEPAESVEKKQLLVAVQQSLTSIENKMDNMCTRMDSITNKLEKHDRRIREAKQHLSTQKENISYCGPKMINMENDLKLIAATNEDHKARSRHNNLRILGVPEATSTGRMEDYVERMLTTLFGKAAFSRLLVVKQAHCSL</sequence>
<evidence type="ECO:0000313" key="4">
    <source>
        <dbReference type="Proteomes" id="UP001066276"/>
    </source>
</evidence>
<organism evidence="3 4">
    <name type="scientific">Pleurodeles waltl</name>
    <name type="common">Iberian ribbed newt</name>
    <dbReference type="NCBI Taxonomy" id="8319"/>
    <lineage>
        <taxon>Eukaryota</taxon>
        <taxon>Metazoa</taxon>
        <taxon>Chordata</taxon>
        <taxon>Craniata</taxon>
        <taxon>Vertebrata</taxon>
        <taxon>Euteleostomi</taxon>
        <taxon>Amphibia</taxon>
        <taxon>Batrachia</taxon>
        <taxon>Caudata</taxon>
        <taxon>Salamandroidea</taxon>
        <taxon>Salamandridae</taxon>
        <taxon>Pleurodelinae</taxon>
        <taxon>Pleurodeles</taxon>
    </lineage>
</organism>
<evidence type="ECO:0000313" key="3">
    <source>
        <dbReference type="EMBL" id="KAJ1100144.1"/>
    </source>
</evidence>
<dbReference type="Gene3D" id="1.20.5.340">
    <property type="match status" value="1"/>
</dbReference>
<reference evidence="3" key="1">
    <citation type="journal article" date="2022" name="bioRxiv">
        <title>Sequencing and chromosome-scale assembly of the giantPleurodeles waltlgenome.</title>
        <authorList>
            <person name="Brown T."/>
            <person name="Elewa A."/>
            <person name="Iarovenko S."/>
            <person name="Subramanian E."/>
            <person name="Araus A.J."/>
            <person name="Petzold A."/>
            <person name="Susuki M."/>
            <person name="Suzuki K.-i.T."/>
            <person name="Hayashi T."/>
            <person name="Toyoda A."/>
            <person name="Oliveira C."/>
            <person name="Osipova E."/>
            <person name="Leigh N.D."/>
            <person name="Simon A."/>
            <person name="Yun M.H."/>
        </authorList>
    </citation>
    <scope>NUCLEOTIDE SEQUENCE</scope>
    <source>
        <strain evidence="3">20211129_DDA</strain>
        <tissue evidence="3">Liver</tissue>
    </source>
</reference>
<name>A0AAV7MC84_PLEWA</name>
<dbReference type="Proteomes" id="UP001066276">
    <property type="component" value="Chromosome 10"/>
</dbReference>
<dbReference type="EMBL" id="JANPWB010000014">
    <property type="protein sequence ID" value="KAJ1100144.1"/>
    <property type="molecule type" value="Genomic_DNA"/>
</dbReference>
<gene>
    <name evidence="3" type="ORF">NDU88_005231</name>
</gene>
<feature type="coiled-coil region" evidence="1">
    <location>
        <begin position="76"/>
        <end position="103"/>
    </location>
</feature>
<keyword evidence="4" id="KW-1185">Reference proteome</keyword>
<proteinExistence type="predicted"/>
<evidence type="ECO:0000256" key="1">
    <source>
        <dbReference type="SAM" id="Coils"/>
    </source>
</evidence>
<evidence type="ECO:0000256" key="2">
    <source>
        <dbReference type="SAM" id="MobiDB-lite"/>
    </source>
</evidence>
<dbReference type="Gene3D" id="3.30.70.1820">
    <property type="entry name" value="L1 transposable element, RRM domain"/>
    <property type="match status" value="1"/>
</dbReference>
<protein>
    <submittedName>
        <fullName evidence="3">Uncharacterized protein</fullName>
    </submittedName>
</protein>
<dbReference type="SUPFAM" id="SSF57997">
    <property type="entry name" value="Tropomyosin"/>
    <property type="match status" value="1"/>
</dbReference>
<accession>A0AAV7MC84</accession>
<keyword evidence="1" id="KW-0175">Coiled coil</keyword>
<comment type="caution">
    <text evidence="3">The sequence shown here is derived from an EMBL/GenBank/DDBJ whole genome shotgun (WGS) entry which is preliminary data.</text>
</comment>
<dbReference type="AlphaFoldDB" id="A0AAV7MC84"/>
<feature type="compositionally biased region" description="Polar residues" evidence="2">
    <location>
        <begin position="26"/>
        <end position="42"/>
    </location>
</feature>